<evidence type="ECO:0000256" key="1">
    <source>
        <dbReference type="SAM" id="MobiDB-lite"/>
    </source>
</evidence>
<organism evidence="3 4">
    <name type="scientific">Aristolochia fimbriata</name>
    <name type="common">White veined hardy Dutchman's pipe vine</name>
    <dbReference type="NCBI Taxonomy" id="158543"/>
    <lineage>
        <taxon>Eukaryota</taxon>
        <taxon>Viridiplantae</taxon>
        <taxon>Streptophyta</taxon>
        <taxon>Embryophyta</taxon>
        <taxon>Tracheophyta</taxon>
        <taxon>Spermatophyta</taxon>
        <taxon>Magnoliopsida</taxon>
        <taxon>Magnoliidae</taxon>
        <taxon>Piperales</taxon>
        <taxon>Aristolochiaceae</taxon>
        <taxon>Aristolochia</taxon>
    </lineage>
</organism>
<gene>
    <name evidence="3" type="ORF">H6P81_006635</name>
</gene>
<proteinExistence type="predicted"/>
<dbReference type="AlphaFoldDB" id="A0AAV7F0L5"/>
<comment type="caution">
    <text evidence="3">The sequence shown here is derived from an EMBL/GenBank/DDBJ whole genome shotgun (WGS) entry which is preliminary data.</text>
</comment>
<feature type="region of interest" description="Disordered" evidence="1">
    <location>
        <begin position="1"/>
        <end position="86"/>
    </location>
</feature>
<dbReference type="Proteomes" id="UP000825729">
    <property type="component" value="Unassembled WGS sequence"/>
</dbReference>
<keyword evidence="2" id="KW-0472">Membrane</keyword>
<protein>
    <submittedName>
        <fullName evidence="3">Uncharacterized protein</fullName>
    </submittedName>
</protein>
<evidence type="ECO:0000313" key="3">
    <source>
        <dbReference type="EMBL" id="KAG9453731.1"/>
    </source>
</evidence>
<keyword evidence="2" id="KW-0812">Transmembrane</keyword>
<dbReference type="EMBL" id="JAINDJ010000003">
    <property type="protein sequence ID" value="KAG9453731.1"/>
    <property type="molecule type" value="Genomic_DNA"/>
</dbReference>
<accession>A0AAV7F0L5</accession>
<keyword evidence="4" id="KW-1185">Reference proteome</keyword>
<feature type="transmembrane region" description="Helical" evidence="2">
    <location>
        <begin position="144"/>
        <end position="161"/>
    </location>
</feature>
<reference evidence="3 4" key="1">
    <citation type="submission" date="2021-07" db="EMBL/GenBank/DDBJ databases">
        <title>The Aristolochia fimbriata genome: insights into angiosperm evolution, floral development and chemical biosynthesis.</title>
        <authorList>
            <person name="Jiao Y."/>
        </authorList>
    </citation>
    <scope>NUCLEOTIDE SEQUENCE [LARGE SCALE GENOMIC DNA]</scope>
    <source>
        <strain evidence="3">IBCAS-2021</strain>
        <tissue evidence="3">Leaf</tissue>
    </source>
</reference>
<dbReference type="SUPFAM" id="SSF103511">
    <property type="entry name" value="Chlorophyll a-b binding protein"/>
    <property type="match status" value="1"/>
</dbReference>
<name>A0AAV7F0L5_ARIFI</name>
<keyword evidence="2" id="KW-1133">Transmembrane helix</keyword>
<evidence type="ECO:0000256" key="2">
    <source>
        <dbReference type="SAM" id="Phobius"/>
    </source>
</evidence>
<sequence length="177" mass="19221">MATLPSTQICHPFPTLSPKRNAPTLCPRAMEPEKDQSGGDPAEPEGFEDRLNQVRLKYRSGKGKKAEQRKAKKTGSTSSRKKGGGVFLPPVPLKEPISGGLKVEFGFTPYTERLNGRLACLGLAALLLVELGSGKSLINYHTPAVLLIQVYFAAAVAALFVKYEKEKASVWPEPSKK</sequence>
<evidence type="ECO:0000313" key="4">
    <source>
        <dbReference type="Proteomes" id="UP000825729"/>
    </source>
</evidence>